<dbReference type="EMBL" id="QXED01000003">
    <property type="protein sequence ID" value="RIV23615.1"/>
    <property type="molecule type" value="Genomic_DNA"/>
</dbReference>
<keyword evidence="2" id="KW-1185">Reference proteome</keyword>
<evidence type="ECO:0000313" key="1">
    <source>
        <dbReference type="EMBL" id="RIV23615.1"/>
    </source>
</evidence>
<dbReference type="RefSeq" id="WP_119667831.1">
    <property type="nucleotide sequence ID" value="NZ_QXED01000003.1"/>
</dbReference>
<dbReference type="Proteomes" id="UP000283523">
    <property type="component" value="Unassembled WGS sequence"/>
</dbReference>
<dbReference type="AlphaFoldDB" id="A0A418MB67"/>
<dbReference type="OrthoDB" id="964453at2"/>
<name>A0A418MB67_9BACT</name>
<organism evidence="1 2">
    <name type="scientific">Fibrisoma montanum</name>
    <dbReference type="NCBI Taxonomy" id="2305895"/>
    <lineage>
        <taxon>Bacteria</taxon>
        <taxon>Pseudomonadati</taxon>
        <taxon>Bacteroidota</taxon>
        <taxon>Cytophagia</taxon>
        <taxon>Cytophagales</taxon>
        <taxon>Spirosomataceae</taxon>
        <taxon>Fibrisoma</taxon>
    </lineage>
</organism>
<accession>A0A418MB67</accession>
<protein>
    <submittedName>
        <fullName evidence="1">Uncharacterized protein</fullName>
    </submittedName>
</protein>
<gene>
    <name evidence="1" type="ORF">DYU11_11580</name>
</gene>
<sequence length="75" mass="8114">MTGSQLFQRYLNQLSADDASTREQAGIVMTAASLVPLSDLYQLLEEADRTGKRLELVMPTVAGPAHPTEVRLVAA</sequence>
<evidence type="ECO:0000313" key="2">
    <source>
        <dbReference type="Proteomes" id="UP000283523"/>
    </source>
</evidence>
<proteinExistence type="predicted"/>
<reference evidence="1 2" key="1">
    <citation type="submission" date="2018-08" db="EMBL/GenBank/DDBJ databases">
        <title>Fibrisoma montanum sp. nov., isolated from Danxia mountain soil.</title>
        <authorList>
            <person name="Huang Y."/>
        </authorList>
    </citation>
    <scope>NUCLEOTIDE SEQUENCE [LARGE SCALE GENOMIC DNA]</scope>
    <source>
        <strain evidence="1 2">HYT19</strain>
    </source>
</reference>
<comment type="caution">
    <text evidence="1">The sequence shown here is derived from an EMBL/GenBank/DDBJ whole genome shotgun (WGS) entry which is preliminary data.</text>
</comment>